<reference evidence="8" key="2">
    <citation type="submission" date="2023-02" db="EMBL/GenBank/DDBJ databases">
        <authorList>
            <consortium name="DOE Joint Genome Institute"/>
            <person name="Mondo S.J."/>
            <person name="Chang Y."/>
            <person name="Wang Y."/>
            <person name="Ahrendt S."/>
            <person name="Andreopoulos W."/>
            <person name="Barry K."/>
            <person name="Beard J."/>
            <person name="Benny G.L."/>
            <person name="Blankenship S."/>
            <person name="Bonito G."/>
            <person name="Cuomo C."/>
            <person name="Desiro A."/>
            <person name="Gervers K.A."/>
            <person name="Hundley H."/>
            <person name="Kuo A."/>
            <person name="LaButti K."/>
            <person name="Lang B.F."/>
            <person name="Lipzen A."/>
            <person name="O'Donnell K."/>
            <person name="Pangilinan J."/>
            <person name="Reynolds N."/>
            <person name="Sandor L."/>
            <person name="Smith M.W."/>
            <person name="Tsang A."/>
            <person name="Grigoriev I.V."/>
            <person name="Stajich J.E."/>
            <person name="Spatafora J.W."/>
        </authorList>
    </citation>
    <scope>NUCLEOTIDE SEQUENCE</scope>
    <source>
        <strain evidence="8">RSA 2281</strain>
    </source>
</reference>
<dbReference type="GO" id="GO:0070006">
    <property type="term" value="F:metalloaminopeptidase activity"/>
    <property type="evidence" value="ECO:0007669"/>
    <property type="project" value="InterPro"/>
</dbReference>
<feature type="domain" description="Aminopeptidase P N-terminal" evidence="7">
    <location>
        <begin position="11"/>
        <end position="143"/>
    </location>
</feature>
<evidence type="ECO:0000256" key="1">
    <source>
        <dbReference type="ARBA" id="ARBA00001936"/>
    </source>
</evidence>
<dbReference type="SUPFAM" id="SSF55920">
    <property type="entry name" value="Creatinase/aminopeptidase"/>
    <property type="match status" value="1"/>
</dbReference>
<organism evidence="8 9">
    <name type="scientific">Phascolomyces articulosus</name>
    <dbReference type="NCBI Taxonomy" id="60185"/>
    <lineage>
        <taxon>Eukaryota</taxon>
        <taxon>Fungi</taxon>
        <taxon>Fungi incertae sedis</taxon>
        <taxon>Mucoromycota</taxon>
        <taxon>Mucoromycotina</taxon>
        <taxon>Mucoromycetes</taxon>
        <taxon>Mucorales</taxon>
        <taxon>Lichtheimiaceae</taxon>
        <taxon>Phascolomyces</taxon>
    </lineage>
</organism>
<dbReference type="InterPro" id="IPR000994">
    <property type="entry name" value="Pept_M24"/>
</dbReference>
<gene>
    <name evidence="8" type="ORF">BDA99DRAFT_436592</name>
</gene>
<comment type="caution">
    <text evidence="8">The sequence shown here is derived from an EMBL/GenBank/DDBJ whole genome shotgun (WGS) entry which is preliminary data.</text>
</comment>
<dbReference type="SUPFAM" id="SSF53092">
    <property type="entry name" value="Creatinase/prolidase N-terminal domain"/>
    <property type="match status" value="1"/>
</dbReference>
<protein>
    <submittedName>
        <fullName evidence="8">Peptidase M24, structural domain-containing protein</fullName>
    </submittedName>
</protein>
<evidence type="ECO:0000256" key="3">
    <source>
        <dbReference type="ARBA" id="ARBA00022723"/>
    </source>
</evidence>
<accession>A0AAD5KDK2</accession>
<dbReference type="InterPro" id="IPR001131">
    <property type="entry name" value="Peptidase_M24B_aminopep-P_CS"/>
</dbReference>
<dbReference type="InterPro" id="IPR007865">
    <property type="entry name" value="Aminopep_P_N"/>
</dbReference>
<evidence type="ECO:0000313" key="9">
    <source>
        <dbReference type="Proteomes" id="UP001209540"/>
    </source>
</evidence>
<comment type="similarity">
    <text evidence="2 6">Belongs to the peptidase M24B family.</text>
</comment>
<evidence type="ECO:0000259" key="7">
    <source>
        <dbReference type="SMART" id="SM01011"/>
    </source>
</evidence>
<evidence type="ECO:0000313" key="8">
    <source>
        <dbReference type="EMBL" id="KAI9266907.1"/>
    </source>
</evidence>
<dbReference type="GO" id="GO:0006508">
    <property type="term" value="P:proteolysis"/>
    <property type="evidence" value="ECO:0007669"/>
    <property type="project" value="TreeGrafter"/>
</dbReference>
<evidence type="ECO:0000256" key="4">
    <source>
        <dbReference type="ARBA" id="ARBA00022801"/>
    </source>
</evidence>
<dbReference type="Pfam" id="PF00557">
    <property type="entry name" value="Peptidase_M24"/>
    <property type="match status" value="1"/>
</dbReference>
<evidence type="ECO:0000256" key="2">
    <source>
        <dbReference type="ARBA" id="ARBA00008766"/>
    </source>
</evidence>
<proteinExistence type="inferred from homology"/>
<dbReference type="InterPro" id="IPR029149">
    <property type="entry name" value="Creatin/AminoP/Spt16_N"/>
</dbReference>
<evidence type="ECO:0000256" key="5">
    <source>
        <dbReference type="ARBA" id="ARBA00023211"/>
    </source>
</evidence>
<dbReference type="SMART" id="SM01011">
    <property type="entry name" value="AMP_N"/>
    <property type="match status" value="1"/>
</dbReference>
<dbReference type="PROSITE" id="PS00491">
    <property type="entry name" value="PROLINE_PEPTIDASE"/>
    <property type="match status" value="1"/>
</dbReference>
<dbReference type="Pfam" id="PF05195">
    <property type="entry name" value="AMP_N"/>
    <property type="match status" value="1"/>
</dbReference>
<dbReference type="EMBL" id="JAIXMP010000010">
    <property type="protein sequence ID" value="KAI9266907.1"/>
    <property type="molecule type" value="Genomic_DNA"/>
</dbReference>
<keyword evidence="5" id="KW-0464">Manganese</keyword>
<name>A0AAD5KDK2_9FUNG</name>
<comment type="cofactor">
    <cofactor evidence="1">
        <name>Mn(2+)</name>
        <dbReference type="ChEBI" id="CHEBI:29035"/>
    </cofactor>
</comment>
<dbReference type="CDD" id="cd01087">
    <property type="entry name" value="Prolidase"/>
    <property type="match status" value="1"/>
</dbReference>
<dbReference type="PANTHER" id="PTHR43226:SF1">
    <property type="entry name" value="XAA-PRO DIPEPTIDASE"/>
    <property type="match status" value="1"/>
</dbReference>
<dbReference type="GO" id="GO:0030145">
    <property type="term" value="F:manganese ion binding"/>
    <property type="evidence" value="ECO:0007669"/>
    <property type="project" value="InterPro"/>
</dbReference>
<dbReference type="Gene3D" id="3.40.350.10">
    <property type="entry name" value="Creatinase/prolidase N-terminal domain"/>
    <property type="match status" value="1"/>
</dbReference>
<dbReference type="InterPro" id="IPR036005">
    <property type="entry name" value="Creatinase/aminopeptidase-like"/>
</dbReference>
<keyword evidence="4" id="KW-0378">Hydrolase</keyword>
<sequence>MITFVSSTERLPTKQHYLKVKKLLNPSKNHQGIIYHRGGDIKLRDDTDVELGFRNESNFVYLTGVEEAGFHVVIDLQTDLVYLIPPTVTDNEVLWSGAPDNAVTLLKKFDVDAIITEADLPNLLTNLNPDVIHCLDTTNTSALYEAGVDCERLNFTELKGAIHEARLTKFPWELDLIRYACHISSHAHISLMQHTKPRQKEWELEARFRWECARNGMQVQCYLPIIASGPRAATLHYTKNNQTIPSGPHSLVLVDAGGERRCYGSDVTRTFPATGIFSPEARTIYNIVLRMQEAVLERLRPGVFWMDMHQLVVRILSHELVRIGILVNATPDELVELGVLRGFYFHGTGHSVGLDVHDVGGRGAGILFSNTSGNNGTTMSGQYMLTKPLEKNMVITVEPGLYFNETSLANWTKVPFLRKYFNLELIEKYRPVGGVRIEDTVLITEDGIENLTIAPKTVKDIEAVMAKGM</sequence>
<dbReference type="PANTHER" id="PTHR43226">
    <property type="entry name" value="XAA-PRO AMINOPEPTIDASE 3"/>
    <property type="match status" value="1"/>
</dbReference>
<dbReference type="Gene3D" id="3.90.230.10">
    <property type="entry name" value="Creatinase/methionine aminopeptidase superfamily"/>
    <property type="match status" value="1"/>
</dbReference>
<dbReference type="InterPro" id="IPR052433">
    <property type="entry name" value="X-Pro_dipept-like"/>
</dbReference>
<dbReference type="AlphaFoldDB" id="A0AAD5KDK2"/>
<reference evidence="8" key="1">
    <citation type="journal article" date="2022" name="IScience">
        <title>Evolution of zygomycete secretomes and the origins of terrestrial fungal ecologies.</title>
        <authorList>
            <person name="Chang Y."/>
            <person name="Wang Y."/>
            <person name="Mondo S."/>
            <person name="Ahrendt S."/>
            <person name="Andreopoulos W."/>
            <person name="Barry K."/>
            <person name="Beard J."/>
            <person name="Benny G.L."/>
            <person name="Blankenship S."/>
            <person name="Bonito G."/>
            <person name="Cuomo C."/>
            <person name="Desiro A."/>
            <person name="Gervers K.A."/>
            <person name="Hundley H."/>
            <person name="Kuo A."/>
            <person name="LaButti K."/>
            <person name="Lang B.F."/>
            <person name="Lipzen A."/>
            <person name="O'Donnell K."/>
            <person name="Pangilinan J."/>
            <person name="Reynolds N."/>
            <person name="Sandor L."/>
            <person name="Smith M.E."/>
            <person name="Tsang A."/>
            <person name="Grigoriev I.V."/>
            <person name="Stajich J.E."/>
            <person name="Spatafora J.W."/>
        </authorList>
    </citation>
    <scope>NUCLEOTIDE SEQUENCE</scope>
    <source>
        <strain evidence="8">RSA 2281</strain>
    </source>
</reference>
<keyword evidence="9" id="KW-1185">Reference proteome</keyword>
<dbReference type="Proteomes" id="UP001209540">
    <property type="component" value="Unassembled WGS sequence"/>
</dbReference>
<evidence type="ECO:0000256" key="6">
    <source>
        <dbReference type="RuleBase" id="RU000590"/>
    </source>
</evidence>
<keyword evidence="3 6" id="KW-0479">Metal-binding</keyword>